<dbReference type="EMBL" id="SBHS01000018">
    <property type="protein sequence ID" value="TWU73357.1"/>
    <property type="molecule type" value="Genomic_DNA"/>
</dbReference>
<feature type="compositionally biased region" description="Basic residues" evidence="1">
    <location>
        <begin position="339"/>
        <end position="358"/>
    </location>
</feature>
<evidence type="ECO:0000313" key="2">
    <source>
        <dbReference type="EMBL" id="TWU73357.1"/>
    </source>
</evidence>
<evidence type="ECO:0000313" key="3">
    <source>
        <dbReference type="Proteomes" id="UP000317257"/>
    </source>
</evidence>
<proteinExistence type="predicted"/>
<dbReference type="AlphaFoldDB" id="A0A5C6G8G4"/>
<comment type="caution">
    <text evidence="2">The sequence shown here is derived from an EMBL/GenBank/DDBJ whole genome shotgun (WGS) entry which is preliminary data.</text>
</comment>
<protein>
    <submittedName>
        <fullName evidence="2">Uncharacterized protein</fullName>
    </submittedName>
</protein>
<sequence length="358" mass="40611">MWSNFAAASPLTVAVNELEDRWKHALEAVERERPQYGDSEGDRHLTVDQSWDESLNKIEFEKISYKNLHLLRSWKLSWTFLGCSPCAVICPGNGLNYESATPLTAGAAGQFYEIWPEDFCQALSLLVCHSCWGGDARKLTAAIQCAAICRSNDRRPWTFPFDLSSCDTFHLWLHGKVSARRRLNLHDLCGNYMAAQIARGAQPSMMLLLFHRIGFNAKKSPPTTKSNEGPPRLAINTSDLEAVLDAVNGIYGKMNDFKWEEVALIAFKAMSFRKAFPSGKQLRQVHTQSFLNELEKADQASFSHCRNPSASRQHIRSAHNHHDPARRVGFSVAESHRPTGVKKNRNRWKNRRPYKRGE</sequence>
<accession>A0A5C6G8G4</accession>
<feature type="region of interest" description="Disordered" evidence="1">
    <location>
        <begin position="330"/>
        <end position="358"/>
    </location>
</feature>
<reference evidence="3" key="1">
    <citation type="submission" date="2018-12" db="EMBL/GenBank/DDBJ databases">
        <title>The complete genome of Metarhizium rileyi, a key fungal pathogen of Lepidoptera.</title>
        <authorList>
            <person name="Binneck E."/>
            <person name="Lastra C.C.L."/>
            <person name="Sosa-Gomez D.R."/>
        </authorList>
    </citation>
    <scope>NUCLEOTIDE SEQUENCE [LARGE SCALE GENOMIC DNA]</scope>
    <source>
        <strain evidence="3">Cep018-CH2</strain>
    </source>
</reference>
<evidence type="ECO:0000256" key="1">
    <source>
        <dbReference type="SAM" id="MobiDB-lite"/>
    </source>
</evidence>
<name>A0A5C6G8G4_METRR</name>
<organism evidence="2 3">
    <name type="scientific">Metarhizium rileyi (strain RCEF 4871)</name>
    <name type="common">Nomuraea rileyi</name>
    <dbReference type="NCBI Taxonomy" id="1649241"/>
    <lineage>
        <taxon>Eukaryota</taxon>
        <taxon>Fungi</taxon>
        <taxon>Dikarya</taxon>
        <taxon>Ascomycota</taxon>
        <taxon>Pezizomycotina</taxon>
        <taxon>Sordariomycetes</taxon>
        <taxon>Hypocreomycetidae</taxon>
        <taxon>Hypocreales</taxon>
        <taxon>Clavicipitaceae</taxon>
        <taxon>Metarhizium</taxon>
    </lineage>
</organism>
<gene>
    <name evidence="2" type="ORF">ED733_000345</name>
</gene>
<dbReference type="Proteomes" id="UP000317257">
    <property type="component" value="Unassembled WGS sequence"/>
</dbReference>